<evidence type="ECO:0000313" key="12">
    <source>
        <dbReference type="EMBL" id="VVU94963.1"/>
    </source>
</evidence>
<dbReference type="Gene3D" id="1.10.510.10">
    <property type="entry name" value="Transferase(Phosphotransferase) domain 1"/>
    <property type="match status" value="1"/>
</dbReference>
<dbReference type="PANTHER" id="PTHR11042">
    <property type="entry name" value="EUKARYOTIC TRANSLATION INITIATION FACTOR 2-ALPHA KINASE EIF2-ALPHA KINASE -RELATED"/>
    <property type="match status" value="1"/>
</dbReference>
<feature type="domain" description="Protein kinase" evidence="11">
    <location>
        <begin position="157"/>
        <end position="492"/>
    </location>
</feature>
<keyword evidence="2" id="KW-0723">Serine/threonine-protein kinase</keyword>
<dbReference type="PROSITE" id="PS00108">
    <property type="entry name" value="PROTEIN_KINASE_ST"/>
    <property type="match status" value="1"/>
</dbReference>
<keyword evidence="3" id="KW-0597">Phosphoprotein</keyword>
<dbReference type="AlphaFoldDB" id="A0A5E8CHW7"/>
<keyword evidence="7" id="KW-0067">ATP-binding</keyword>
<keyword evidence="4" id="KW-0808">Transferase</keyword>
<evidence type="ECO:0000256" key="8">
    <source>
        <dbReference type="ARBA" id="ARBA00023193"/>
    </source>
</evidence>
<organism evidence="12">
    <name type="scientific">seawater metagenome</name>
    <dbReference type="NCBI Taxonomy" id="1561972"/>
    <lineage>
        <taxon>unclassified sequences</taxon>
        <taxon>metagenomes</taxon>
        <taxon>ecological metagenomes</taxon>
    </lineage>
</organism>
<keyword evidence="6 12" id="KW-0418">Kinase</keyword>
<dbReference type="InterPro" id="IPR017441">
    <property type="entry name" value="Protein_kinase_ATP_BS"/>
</dbReference>
<dbReference type="InterPro" id="IPR008271">
    <property type="entry name" value="Ser/Thr_kinase_AS"/>
</dbReference>
<dbReference type="CDD" id="cd13996">
    <property type="entry name" value="STKc_EIF2AK"/>
    <property type="match status" value="1"/>
</dbReference>
<dbReference type="GO" id="GO:0017148">
    <property type="term" value="P:negative regulation of translation"/>
    <property type="evidence" value="ECO:0007669"/>
    <property type="project" value="UniProtKB-KW"/>
</dbReference>
<comment type="similarity">
    <text evidence="9">Belongs to the protein kinase superfamily. Ser/Thr protein kinase family. GCN2 subfamily.</text>
</comment>
<dbReference type="Gene3D" id="3.30.200.20">
    <property type="entry name" value="Phosphorylase Kinase, domain 1"/>
    <property type="match status" value="1"/>
</dbReference>
<evidence type="ECO:0000256" key="6">
    <source>
        <dbReference type="ARBA" id="ARBA00022777"/>
    </source>
</evidence>
<accession>A0A5E8CHW7</accession>
<evidence type="ECO:0000256" key="1">
    <source>
        <dbReference type="ARBA" id="ARBA00012513"/>
    </source>
</evidence>
<dbReference type="InterPro" id="IPR054521">
    <property type="entry name" value="HRI2_3H"/>
</dbReference>
<gene>
    <name evidence="12" type="ORF">CPAV1605_688</name>
</gene>
<evidence type="ECO:0000256" key="4">
    <source>
        <dbReference type="ARBA" id="ARBA00022679"/>
    </source>
</evidence>
<dbReference type="InterPro" id="IPR011009">
    <property type="entry name" value="Kinase-like_dom_sf"/>
</dbReference>
<dbReference type="GO" id="GO:0004694">
    <property type="term" value="F:eukaryotic translation initiation factor 2alpha kinase activity"/>
    <property type="evidence" value="ECO:0007669"/>
    <property type="project" value="TreeGrafter"/>
</dbReference>
<dbReference type="SUPFAM" id="SSF56112">
    <property type="entry name" value="Protein kinase-like (PK-like)"/>
    <property type="match status" value="1"/>
</dbReference>
<keyword evidence="8" id="KW-0652">Protein synthesis inhibitor</keyword>
<dbReference type="SMART" id="SM00220">
    <property type="entry name" value="S_TKc"/>
    <property type="match status" value="1"/>
</dbReference>
<evidence type="ECO:0000256" key="3">
    <source>
        <dbReference type="ARBA" id="ARBA00022553"/>
    </source>
</evidence>
<dbReference type="PROSITE" id="PS00107">
    <property type="entry name" value="PROTEIN_KINASE_ATP"/>
    <property type="match status" value="1"/>
</dbReference>
<evidence type="ECO:0000256" key="7">
    <source>
        <dbReference type="ARBA" id="ARBA00022840"/>
    </source>
</evidence>
<evidence type="ECO:0000259" key="11">
    <source>
        <dbReference type="PROSITE" id="PS50011"/>
    </source>
</evidence>
<dbReference type="GO" id="GO:0005737">
    <property type="term" value="C:cytoplasm"/>
    <property type="evidence" value="ECO:0007669"/>
    <property type="project" value="TreeGrafter"/>
</dbReference>
<protein>
    <recommendedName>
        <fullName evidence="1">non-specific serine/threonine protein kinase</fullName>
        <ecNumber evidence="1">2.7.11.1</ecNumber>
    </recommendedName>
    <alternativeName>
        <fullName evidence="10">Heme-regulated eukaryotic initiation factor eIF-2-alpha kinase</fullName>
    </alternativeName>
</protein>
<dbReference type="PANTHER" id="PTHR11042:SF187">
    <property type="entry name" value="EUKARYOTIC TRANSLATION INITIATION FACTOR 2-ALPHA KINASE 2"/>
    <property type="match status" value="1"/>
</dbReference>
<reference evidence="12" key="1">
    <citation type="submission" date="2019-09" db="EMBL/GenBank/DDBJ databases">
        <authorList>
            <person name="Needham M D."/>
        </authorList>
    </citation>
    <scope>NUCLEOTIDE SEQUENCE</scope>
</reference>
<keyword evidence="5" id="KW-0547">Nucleotide-binding</keyword>
<dbReference type="InterPro" id="IPR050339">
    <property type="entry name" value="CC_SR_Kinase"/>
</dbReference>
<dbReference type="PROSITE" id="PS50011">
    <property type="entry name" value="PROTEIN_KINASE_DOM"/>
    <property type="match status" value="1"/>
</dbReference>
<proteinExistence type="inferred from homology"/>
<dbReference type="InterPro" id="IPR000719">
    <property type="entry name" value="Prot_kinase_dom"/>
</dbReference>
<evidence type="ECO:0000256" key="10">
    <source>
        <dbReference type="ARBA" id="ARBA00042914"/>
    </source>
</evidence>
<sequence length="492" mass="57524">MSKNNNPFNKNIQDIVPFTESKPRADILLISLLEDFCYLYDYNKDKSSNIFSKICKKLDSMGIVSANAYSEDMKPLRHLYKKMLGQLISNIKYNVLEDVYEKDEEINEAPEDAQIISENPLELITYIKEDQSDDDEPINNSAFKSMIQNFSRLHQDFIQLDCIGKGGFGKVYKVYHKMDSTIYALKKIPVKNCDTQSTNLEKTLMEVRCIAKLNHPNVIRYYNSWIEYDFQDENEIVEEKSIDFLSKEDNSDSIIKNTSQNDTQLTLFIQMELCDINLKDWLYKRDEFEGLDYDFSKTIFQQIVLGLNHIHSNNLIHRDIKPANIFLFNIYKDSFVPEEKMDQFNYIIKIADFGLSKEKMRKSKSCESLNLSSNDIQDFKKSVSCNDLVKGVCNSYDTTNLGTQSYASPEQLTTDKYDYKTDLFSLGIIMFELFHENKTTMERYINIKNLREKGVLPKDFNPEFEIERKLILSLVNKNSTMRPDTKTMLENY</sequence>
<dbReference type="GO" id="GO:0005634">
    <property type="term" value="C:nucleus"/>
    <property type="evidence" value="ECO:0007669"/>
    <property type="project" value="TreeGrafter"/>
</dbReference>
<evidence type="ECO:0000256" key="5">
    <source>
        <dbReference type="ARBA" id="ARBA00022741"/>
    </source>
</evidence>
<dbReference type="GO" id="GO:0005524">
    <property type="term" value="F:ATP binding"/>
    <property type="evidence" value="ECO:0007669"/>
    <property type="project" value="UniProtKB-KW"/>
</dbReference>
<dbReference type="Pfam" id="PF00069">
    <property type="entry name" value="Pkinase"/>
    <property type="match status" value="1"/>
</dbReference>
<dbReference type="EMBL" id="CABVLZ010000003">
    <property type="protein sequence ID" value="VVU94963.1"/>
    <property type="molecule type" value="Genomic_DNA"/>
</dbReference>
<dbReference type="Pfam" id="PF22949">
    <property type="entry name" value="HRI2_3H"/>
    <property type="match status" value="1"/>
</dbReference>
<dbReference type="EC" id="2.7.11.1" evidence="1"/>
<name>A0A5E8CHW7_9ZZZZ</name>
<evidence type="ECO:0000256" key="9">
    <source>
        <dbReference type="ARBA" id="ARBA00037982"/>
    </source>
</evidence>
<evidence type="ECO:0000256" key="2">
    <source>
        <dbReference type="ARBA" id="ARBA00022527"/>
    </source>
</evidence>